<comment type="caution">
    <text evidence="2">The sequence shown here is derived from an EMBL/GenBank/DDBJ whole genome shotgun (WGS) entry which is preliminary data.</text>
</comment>
<dbReference type="InterPro" id="IPR010982">
    <property type="entry name" value="Lambda_DNA-bd_dom_sf"/>
</dbReference>
<dbReference type="Proteomes" id="UP000003653">
    <property type="component" value="Unassembled WGS sequence"/>
</dbReference>
<sequence length="162" mass="17262">MRVEGCGSAPEQAGGASKDSDLAVKLNKLFEIMRKPTEPPLSNAAAAEAITKATGVSISSAYIWQLRNGIKTNPTVQHLRAIADFFGVPASYLIDRDTDQQIEAQLTLIQAIRDSGVRDLALRTAGLTPEAISSLAAIVDQVRKLHGLPPMAPAESADRDDI</sequence>
<protein>
    <submittedName>
        <fullName evidence="2">Toxin-antitoxin system, antitoxin component, Xre family</fullName>
    </submittedName>
</protein>
<dbReference type="EMBL" id="ADNV01000101">
    <property type="protein sequence ID" value="EFG78673.1"/>
    <property type="molecule type" value="Genomic_DNA"/>
</dbReference>
<gene>
    <name evidence="2" type="ORF">HMPREF0591_1404</name>
</gene>
<accession>D5P5G0</accession>
<reference evidence="2 3" key="1">
    <citation type="submission" date="2010-04" db="EMBL/GenBank/DDBJ databases">
        <authorList>
            <person name="Muzny D."/>
            <person name="Qin X."/>
            <person name="Deng J."/>
            <person name="Jiang H."/>
            <person name="Liu Y."/>
            <person name="Qu J."/>
            <person name="Song X.-Z."/>
            <person name="Zhang L."/>
            <person name="Thornton R."/>
            <person name="Coyle M."/>
            <person name="Francisco L."/>
            <person name="Jackson L."/>
            <person name="Javaid M."/>
            <person name="Korchina V."/>
            <person name="Kovar C."/>
            <person name="Mata R."/>
            <person name="Mathew T."/>
            <person name="Ngo R."/>
            <person name="Nguyen L."/>
            <person name="Nguyen N."/>
            <person name="Okwuonu G."/>
            <person name="Ongeri F."/>
            <person name="Pham C."/>
            <person name="Simmons D."/>
            <person name="Wilczek-Boney K."/>
            <person name="Hale W."/>
            <person name="Jakkamsetti A."/>
            <person name="Pham P."/>
            <person name="Ruth R."/>
            <person name="San Lucas F."/>
            <person name="Warren J."/>
            <person name="Zhang J."/>
            <person name="Zhao Z."/>
            <person name="Zhou C."/>
            <person name="Zhu D."/>
            <person name="Lee S."/>
            <person name="Bess C."/>
            <person name="Blankenburg K."/>
            <person name="Forbes L."/>
            <person name="Fu Q."/>
            <person name="Gubbala S."/>
            <person name="Hirani K."/>
            <person name="Jayaseelan J.C."/>
            <person name="Lara F."/>
            <person name="Munidasa M."/>
            <person name="Palculict T."/>
            <person name="Patil S."/>
            <person name="Pu L.-L."/>
            <person name="Saada N."/>
            <person name="Tang L."/>
            <person name="Weissenberger G."/>
            <person name="Zhu Y."/>
            <person name="Hemphill L."/>
            <person name="Shang Y."/>
            <person name="Youmans B."/>
            <person name="Ayvaz T."/>
            <person name="Ross M."/>
            <person name="Santibanez J."/>
            <person name="Aqrawi P."/>
            <person name="Gross S."/>
            <person name="Joshi V."/>
            <person name="Fowler G."/>
            <person name="Nazareth L."/>
            <person name="Reid J."/>
            <person name="Worley K."/>
            <person name="Petrosino J."/>
            <person name="Highlander S."/>
            <person name="Gibbs R."/>
        </authorList>
    </citation>
    <scope>NUCLEOTIDE SEQUENCE [LARGE SCALE GENOMIC DNA]</scope>
    <source>
        <strain evidence="2 3">ATCC BAA-614</strain>
    </source>
</reference>
<dbReference type="HOGENOM" id="CLU_127701_0_0_11"/>
<dbReference type="GO" id="GO:0003677">
    <property type="term" value="F:DNA binding"/>
    <property type="evidence" value="ECO:0007669"/>
    <property type="project" value="InterPro"/>
</dbReference>
<dbReference type="eggNOG" id="COG1476">
    <property type="taxonomic scope" value="Bacteria"/>
</dbReference>
<evidence type="ECO:0000313" key="2">
    <source>
        <dbReference type="EMBL" id="EFG78673.1"/>
    </source>
</evidence>
<dbReference type="SUPFAM" id="SSF47413">
    <property type="entry name" value="lambda repressor-like DNA-binding domains"/>
    <property type="match status" value="1"/>
</dbReference>
<keyword evidence="3" id="KW-1185">Reference proteome</keyword>
<evidence type="ECO:0000313" key="3">
    <source>
        <dbReference type="Proteomes" id="UP000003653"/>
    </source>
</evidence>
<organism evidence="2 3">
    <name type="scientific">Mycobacterium parascrofulaceum ATCC BAA-614</name>
    <dbReference type="NCBI Taxonomy" id="525368"/>
    <lineage>
        <taxon>Bacteria</taxon>
        <taxon>Bacillati</taxon>
        <taxon>Actinomycetota</taxon>
        <taxon>Actinomycetes</taxon>
        <taxon>Mycobacteriales</taxon>
        <taxon>Mycobacteriaceae</taxon>
        <taxon>Mycobacterium</taxon>
        <taxon>Mycobacterium simiae complex</taxon>
    </lineage>
</organism>
<dbReference type="CDD" id="cd00093">
    <property type="entry name" value="HTH_XRE"/>
    <property type="match status" value="1"/>
</dbReference>
<dbReference type="AlphaFoldDB" id="D5P5G0"/>
<proteinExistence type="predicted"/>
<evidence type="ECO:0000259" key="1">
    <source>
        <dbReference type="PROSITE" id="PS50943"/>
    </source>
</evidence>
<name>D5P5G0_9MYCO</name>
<dbReference type="InterPro" id="IPR001387">
    <property type="entry name" value="Cro/C1-type_HTH"/>
</dbReference>
<dbReference type="RefSeq" id="WP_007170425.1">
    <property type="nucleotide sequence ID" value="NZ_GG770556.1"/>
</dbReference>
<feature type="domain" description="HTH cro/C1-type" evidence="1">
    <location>
        <begin position="58"/>
        <end position="93"/>
    </location>
</feature>
<dbReference type="PROSITE" id="PS50943">
    <property type="entry name" value="HTH_CROC1"/>
    <property type="match status" value="1"/>
</dbReference>
<dbReference type="Gene3D" id="1.10.260.40">
    <property type="entry name" value="lambda repressor-like DNA-binding domains"/>
    <property type="match status" value="1"/>
</dbReference>